<evidence type="ECO:0000313" key="2">
    <source>
        <dbReference type="EMBL" id="SPD75118.1"/>
    </source>
</evidence>
<feature type="transmembrane region" description="Helical" evidence="1">
    <location>
        <begin position="46"/>
        <end position="71"/>
    </location>
</feature>
<proteinExistence type="predicted"/>
<organism evidence="2">
    <name type="scientific">uncultured Desulfobacterium sp</name>
    <dbReference type="NCBI Taxonomy" id="201089"/>
    <lineage>
        <taxon>Bacteria</taxon>
        <taxon>Pseudomonadati</taxon>
        <taxon>Thermodesulfobacteriota</taxon>
        <taxon>Desulfobacteria</taxon>
        <taxon>Desulfobacterales</taxon>
        <taxon>Desulfobacteriaceae</taxon>
        <taxon>Desulfobacterium</taxon>
        <taxon>environmental samples</taxon>
    </lineage>
</organism>
<evidence type="ECO:0000256" key="1">
    <source>
        <dbReference type="SAM" id="Phobius"/>
    </source>
</evidence>
<name>A0A445N037_9BACT</name>
<protein>
    <submittedName>
        <fullName evidence="2">Uncharacterized protein</fullName>
    </submittedName>
</protein>
<feature type="transmembrane region" description="Helical" evidence="1">
    <location>
        <begin position="9"/>
        <end position="26"/>
    </location>
</feature>
<keyword evidence="1" id="KW-0472">Membrane</keyword>
<gene>
    <name evidence="2" type="ORF">PITCH_A420079</name>
</gene>
<dbReference type="EMBL" id="OJIN01000184">
    <property type="protein sequence ID" value="SPD75118.1"/>
    <property type="molecule type" value="Genomic_DNA"/>
</dbReference>
<sequence length="138" mass="15619">MKKRITKMLIVYDSIGFGAAMLAIWLDEIIDIPSLLFGAEATPINITEAIIESMMVLFLGIGVITATWSLLKKIKYLEGFLPVCSFCKKIRVNDKWIPIVDYVSDHSAAQFSHGCCPQCVEEHYGRYLKDKTRKVSQE</sequence>
<accession>A0A445N037</accession>
<reference evidence="2" key="1">
    <citation type="submission" date="2018-01" db="EMBL/GenBank/DDBJ databases">
        <authorList>
            <person name="Regsiter A."/>
            <person name="William W."/>
        </authorList>
    </citation>
    <scope>NUCLEOTIDE SEQUENCE</scope>
    <source>
        <strain evidence="2">TRIP AH-1</strain>
    </source>
</reference>
<keyword evidence="1" id="KW-0812">Transmembrane</keyword>
<dbReference type="AlphaFoldDB" id="A0A445N037"/>
<keyword evidence="1" id="KW-1133">Transmembrane helix</keyword>